<dbReference type="SUPFAM" id="SSF53649">
    <property type="entry name" value="Alkaline phosphatase-like"/>
    <property type="match status" value="1"/>
</dbReference>
<dbReference type="CDD" id="cd16031">
    <property type="entry name" value="G6S_like"/>
    <property type="match status" value="1"/>
</dbReference>
<dbReference type="Pfam" id="PF16347">
    <property type="entry name" value="SGSH_C"/>
    <property type="match status" value="1"/>
</dbReference>
<evidence type="ECO:0000313" key="2">
    <source>
        <dbReference type="EMBL" id="WDE99450.1"/>
    </source>
</evidence>
<reference evidence="2 3" key="1">
    <citation type="submission" date="2023-02" db="EMBL/GenBank/DDBJ databases">
        <title>Genome sequence of Lentisphaera profundi SAORIC-696.</title>
        <authorList>
            <person name="Kim e."/>
            <person name="Cho J.-C."/>
            <person name="Choi A."/>
            <person name="Kang I."/>
        </authorList>
    </citation>
    <scope>NUCLEOTIDE SEQUENCE [LARGE SCALE GENOMIC DNA]</scope>
    <source>
        <strain evidence="2 3">SAORIC-696</strain>
    </source>
</reference>
<organism evidence="2 3">
    <name type="scientific">Lentisphaera profundi</name>
    <dbReference type="NCBI Taxonomy" id="1658616"/>
    <lineage>
        <taxon>Bacteria</taxon>
        <taxon>Pseudomonadati</taxon>
        <taxon>Lentisphaerota</taxon>
        <taxon>Lentisphaeria</taxon>
        <taxon>Lentisphaerales</taxon>
        <taxon>Lentisphaeraceae</taxon>
        <taxon>Lentisphaera</taxon>
    </lineage>
</organism>
<dbReference type="EMBL" id="CP117812">
    <property type="protein sequence ID" value="WDE99450.1"/>
    <property type="molecule type" value="Genomic_DNA"/>
</dbReference>
<feature type="domain" description="N-sulphoglucosamine sulphohydrolase C-terminal" evidence="1">
    <location>
        <begin position="368"/>
        <end position="518"/>
    </location>
</feature>
<dbReference type="InterPro" id="IPR032506">
    <property type="entry name" value="SGSH_C"/>
</dbReference>
<dbReference type="Proteomes" id="UP001214250">
    <property type="component" value="Chromosome 2"/>
</dbReference>
<dbReference type="Gene3D" id="3.40.720.10">
    <property type="entry name" value="Alkaline Phosphatase, subunit A"/>
    <property type="match status" value="2"/>
</dbReference>
<keyword evidence="3" id="KW-1185">Reference proteome</keyword>
<dbReference type="PANTHER" id="PTHR43108:SF6">
    <property type="entry name" value="N-SULPHOGLUCOSAMINE SULPHOHYDROLASE"/>
    <property type="match status" value="1"/>
</dbReference>
<name>A0ABY7VZ37_9BACT</name>
<accession>A0ABY7VZ37</accession>
<dbReference type="RefSeq" id="WP_274154305.1">
    <property type="nucleotide sequence ID" value="NZ_CP117812.1"/>
</dbReference>
<dbReference type="InterPro" id="IPR017850">
    <property type="entry name" value="Alkaline_phosphatase_core_sf"/>
</dbReference>
<proteinExistence type="predicted"/>
<dbReference type="PANTHER" id="PTHR43108">
    <property type="entry name" value="N-ACETYLGLUCOSAMINE-6-SULFATASE FAMILY MEMBER"/>
    <property type="match status" value="1"/>
</dbReference>
<evidence type="ECO:0000313" key="3">
    <source>
        <dbReference type="Proteomes" id="UP001214250"/>
    </source>
</evidence>
<protein>
    <submittedName>
        <fullName evidence="2">Sulfatase</fullName>
    </submittedName>
</protein>
<gene>
    <name evidence="2" type="ORF">PQO03_16560</name>
</gene>
<evidence type="ECO:0000259" key="1">
    <source>
        <dbReference type="Pfam" id="PF16347"/>
    </source>
</evidence>
<sequence>MRLTLYLFILLSCLSALSEKQRPNILFIFSDDHSLQTLGTHKGRMQAFLKEHKVTPNLDRLANEGMYFENSFVCNSICGPSRAAILSGKHSSHNGFLSNGHKFNGAQWTMPKAFQKAGYETVVYGKWHLSTTPTGFDSSWVLPGQGKYYNPDFSIDGKETIQKEGYCTDVIVDMTLDWLENKRDNTKPFFLCTWQKAPHRTWMPAPRHFKYLDDVEIPEPASLFDNYEGGRNSSLKSQHMSVKDHLNIAYDLKVTAEVTEENLSKIEKESPKTQSRDNSTINEFTRMTPAQRQAWNAHYVPRNEKFRSQNLKDKELVRWKYQHYLKDYLRCIKALDENVGRLMACLKENGLDKNTIVIYSSDQGFYNGEHGWYDKRWMYEESLRNPFIIKWPGVTKAGSRVQQMIQNIDYAPSLLDCAGIEIPKDVQGDSFKAILEGKSPKEWRKGILYTYYGRGAHRVASHYGIRTDRYKLIHFQDKNEWEFFDLKKDPGEMQNLYANPEFAPKIKQLKASLDDLIAQYDVQLKKPKTNRKKKPKNESK</sequence>